<dbReference type="AlphaFoldDB" id="A0A2T3KL67"/>
<dbReference type="Pfam" id="PF21980">
    <property type="entry name" value="MksE"/>
    <property type="match status" value="1"/>
</dbReference>
<name>A0A2T3KL67_9GAMM</name>
<gene>
    <name evidence="1" type="ORF">C9J27_04850</name>
</gene>
<evidence type="ECO:0000313" key="2">
    <source>
        <dbReference type="Proteomes" id="UP000241426"/>
    </source>
</evidence>
<dbReference type="EMBL" id="PYNF01000003">
    <property type="protein sequence ID" value="PSV00464.1"/>
    <property type="molecule type" value="Genomic_DNA"/>
</dbReference>
<dbReference type="InterPro" id="IPR053841">
    <property type="entry name" value="MksE"/>
</dbReference>
<protein>
    <submittedName>
        <fullName evidence="1">Uncharacterized protein</fullName>
    </submittedName>
</protein>
<comment type="caution">
    <text evidence="1">The sequence shown here is derived from an EMBL/GenBank/DDBJ whole genome shotgun (WGS) entry which is preliminary data.</text>
</comment>
<sequence>MNSEQIQVQKEQQTFIPADIDPTVARKIHAELAKGCVITKKVYNNGTSQLVDNKLFTALFKHYEYFKQTYNLLGWDLVFRESGDFFHVSRITDNDSDDADNSSIKVCLPLFVIADYVVKLGIDTVTLWSENVGVPQADLKSIVASSHNQHLIEASGHKTINDAIKHLKARGLVYENSKGNIVYTSAAKYFVLQLIGRFAR</sequence>
<organism evidence="1 2">
    <name type="scientific">Photobacterium kishitanii</name>
    <dbReference type="NCBI Taxonomy" id="318456"/>
    <lineage>
        <taxon>Bacteria</taxon>
        <taxon>Pseudomonadati</taxon>
        <taxon>Pseudomonadota</taxon>
        <taxon>Gammaproteobacteria</taxon>
        <taxon>Vibrionales</taxon>
        <taxon>Vibrionaceae</taxon>
        <taxon>Photobacterium</taxon>
    </lineage>
</organism>
<reference evidence="1 2" key="1">
    <citation type="submission" date="2018-01" db="EMBL/GenBank/DDBJ databases">
        <title>Whole genome sequencing of Histamine producing bacteria.</title>
        <authorList>
            <person name="Butler K."/>
        </authorList>
    </citation>
    <scope>NUCLEOTIDE SEQUENCE [LARGE SCALE GENOMIC DNA]</scope>
    <source>
        <strain evidence="1 2">FS-7.2</strain>
    </source>
</reference>
<proteinExistence type="predicted"/>
<evidence type="ECO:0000313" key="1">
    <source>
        <dbReference type="EMBL" id="PSV00464.1"/>
    </source>
</evidence>
<accession>A0A2T3KL67</accession>
<dbReference type="RefSeq" id="WP_107289094.1">
    <property type="nucleotide sequence ID" value="NZ_PYNF01000003.1"/>
</dbReference>
<dbReference type="Proteomes" id="UP000241426">
    <property type="component" value="Unassembled WGS sequence"/>
</dbReference>